<sequence>MEQDPNPESLTSPSGQGPGKSKLDTLSKEDLIKYAKKQMALMQKMKSKCSDLEKEVDKLKAQPKSSSDDSIIKELTEKMDMVLLEKAETQQNLVLLRKENAGTKQQAQDHLDEMAKLQEKLDQAQNEHLRIIDSLQKAIETAEVKHKEDLEHVQQLMKEQRQNEQKTENQKQGEIDELKANLEEMHKCYENRISVVRQELEVVKNERLETERLREGHQKALSESHSALEDLQGELAKFHQLHEEEVRDLMLQLEENAADYEMERERLLLLQDELSEQLAMKESYLQDVQEEEEDPNRSGLHKDALVCKMLNFSGAEDQGDDEVSQLKANLEDLQAQNTLVQDELTYIRNVKTELESDLQHVRQESQLEKEELEFKINELQMTKDDGVNALENLHITNEGGDMTNDLHEQEVQDLKQLHKTKLHELERTLLSQNETDKEMLLQEIQEHRNRCEQLVVEKNRAIEECTRAQEILKSFELELGEKTDDFIKQYDAMKEQSASSVQDLQEKLGVTCSERDHLLEQMESLQLTAKSVQDLTVSSDALRKQNEEILSQLHQKETAVMELKEILDAASSDQNNLQQCLEKARAELVKLREDCDVERSERLKVSDSFESISKDKAEMQRRLDELSSTLESTLAEKDSIGTLVTDLNNKLTLAVSEKEEQCSHAVVEDRAALQEKDEQSQDPINCLRSEAISTSNEERDRLQKCLQSMSDEQDALKMDKNAIEAKLSEAYGHIMNLLDRNNWDVCTDDKDIPGLLDALVAVVQQEKLDLTDSIAELTEEMERLKQQSTQTQVELQAHVEDLSREKSLLKGNLDEVVSDVEALQRDLSEMKTVNEKMKVENQELLAQIAEASEKLSASEHDGMSGENKESLDQIHNEREEVQQLLTEKESLLTQLREEMAILQKSTKTDAASSEDNMKEYTEKIAILEKESKSREERMNKIKAVAVKAKKELDNSRKEVVALKEEVGALKAERDRVSSSMKDIIHGAADYKNLMMDYDGQTELLDKEREKLEGAERQIGDLTKRLQTAIQQHEQCASEREDLMARLDTLQTNVRQLEAQALEMHKVKCALEKDLEGERLLKEQKVKEHLSAVKEVEELQGQLRKQKQQLQQTAQELEQLRKDAQQSSLMDMEMADYERLVKELNSKIVEKDTHIEDLETQLLTQKNKEENLNEEIESLKSQLDQGEEKSSKMKQLLVKTKKDLADAKKNEASQMLSQAALKGELEAYQQQLEDYKIQCSELAAERHRQQEQLRVAAEQHQRTGGSLQHRLNTLQEECSLAKAELAATTSEFESYKVRVHNVLRQQKNKSSAQNDGDVTKQEREHMESMLEQLQSKLKDSQQNLQASSAELQQLQTEHDTLLERHNKILQETVVKEAELRERLLSLQSENMALKAEHAQTVSQLSSQADTLRSSFREQLRHVQDEHRGTVDTLQQQISRVETQLFHLQKEPNASPLQQSKKMLQERKPTDLPLFELQSMAREEGEGMETAETESVSSAGTPLASLEQLLSSPDPRHEPFVWQVEPTKEELSQKLNTATRSMEHMNGLLHETEATNAILMEQTTLLKSEVRRLERNHEREKSVANLEYLKNVLLQFIFLHSGSERQALLPVIHTMLQLSPEEKSKLAAIAQGEEEADRSRGSGWSSYLHSWSGIR</sequence>
<dbReference type="SMART" id="SM00755">
    <property type="entry name" value="Grip"/>
    <property type="match status" value="1"/>
</dbReference>
<proteinExistence type="predicted"/>
<feature type="coiled-coil region" evidence="5">
    <location>
        <begin position="35"/>
        <end position="206"/>
    </location>
</feature>
<feature type="coiled-coil region" evidence="5">
    <location>
        <begin position="997"/>
        <end position="1290"/>
    </location>
</feature>
<gene>
    <name evidence="9" type="primary">LOC105898083</name>
</gene>
<dbReference type="GO" id="GO:0005794">
    <property type="term" value="C:Golgi apparatus"/>
    <property type="evidence" value="ECO:0007669"/>
    <property type="project" value="TreeGrafter"/>
</dbReference>
<evidence type="ECO:0000256" key="4">
    <source>
        <dbReference type="ARBA" id="ARBA00023054"/>
    </source>
</evidence>
<evidence type="ECO:0000256" key="1">
    <source>
        <dbReference type="ARBA" id="ARBA00004496"/>
    </source>
</evidence>
<feature type="coiled-coil region" evidence="5">
    <location>
        <begin position="430"/>
        <end position="478"/>
    </location>
</feature>
<dbReference type="InterPro" id="IPR000237">
    <property type="entry name" value="GRIP_dom"/>
</dbReference>
<evidence type="ECO:0000313" key="9">
    <source>
        <dbReference type="RefSeq" id="XP_031416729.1"/>
    </source>
</evidence>
<feature type="coiled-coil region" evidence="5">
    <location>
        <begin position="243"/>
        <end position="382"/>
    </location>
</feature>
<keyword evidence="4 5" id="KW-0175">Coiled coil</keyword>
<evidence type="ECO:0000256" key="2">
    <source>
        <dbReference type="ARBA" id="ARBA00022490"/>
    </source>
</evidence>
<feature type="compositionally biased region" description="Polar residues" evidence="6">
    <location>
        <begin position="1"/>
        <end position="15"/>
    </location>
</feature>
<keyword evidence="8" id="KW-1185">Reference proteome</keyword>
<dbReference type="GeneID" id="105898083"/>
<keyword evidence="3" id="KW-0597">Phosphoprotein</keyword>
<comment type="subcellular location">
    <subcellularLocation>
        <location evidence="1">Cytoplasm</location>
    </subcellularLocation>
</comment>
<dbReference type="InterPro" id="IPR051841">
    <property type="entry name" value="MT-Golgi_org_protein"/>
</dbReference>
<organism evidence="8 9">
    <name type="scientific">Clupea harengus</name>
    <name type="common">Atlantic herring</name>
    <dbReference type="NCBI Taxonomy" id="7950"/>
    <lineage>
        <taxon>Eukaryota</taxon>
        <taxon>Metazoa</taxon>
        <taxon>Chordata</taxon>
        <taxon>Craniata</taxon>
        <taxon>Vertebrata</taxon>
        <taxon>Euteleostomi</taxon>
        <taxon>Actinopterygii</taxon>
        <taxon>Neopterygii</taxon>
        <taxon>Teleostei</taxon>
        <taxon>Clupei</taxon>
        <taxon>Clupeiformes</taxon>
        <taxon>Clupeoidei</taxon>
        <taxon>Clupeidae</taxon>
        <taxon>Clupea</taxon>
    </lineage>
</organism>
<dbReference type="PANTHER" id="PTHR18902:SF25">
    <property type="entry name" value="GRIP AND COILED-COIL DOMAIN-CONTAINING PROTEIN 2"/>
    <property type="match status" value="1"/>
</dbReference>
<dbReference type="InterPro" id="IPR032023">
    <property type="entry name" value="GCC2_Rab_bind"/>
</dbReference>
<dbReference type="KEGG" id="char:105898083"/>
<dbReference type="RefSeq" id="XP_031416729.1">
    <property type="nucleotide sequence ID" value="XM_031560869.2"/>
</dbReference>
<reference evidence="9" key="1">
    <citation type="submission" date="2025-08" db="UniProtKB">
        <authorList>
            <consortium name="RefSeq"/>
        </authorList>
    </citation>
    <scope>IDENTIFICATION</scope>
</reference>
<feature type="compositionally biased region" description="Polar residues" evidence="6">
    <location>
        <begin position="1304"/>
        <end position="1315"/>
    </location>
</feature>
<keyword evidence="2" id="KW-0963">Cytoplasm</keyword>
<dbReference type="Pfam" id="PF01465">
    <property type="entry name" value="GRIP"/>
    <property type="match status" value="1"/>
</dbReference>
<evidence type="ECO:0000313" key="8">
    <source>
        <dbReference type="Proteomes" id="UP000515152"/>
    </source>
</evidence>
<feature type="region of interest" description="Disordered" evidence="6">
    <location>
        <begin position="1"/>
        <end position="28"/>
    </location>
</feature>
<evidence type="ECO:0000256" key="6">
    <source>
        <dbReference type="SAM" id="MobiDB-lite"/>
    </source>
</evidence>
<dbReference type="FunFam" id="1.10.220.60:FF:000003">
    <property type="entry name" value="GRIP and coiled-coil domain-containing protein 2"/>
    <property type="match status" value="1"/>
</dbReference>
<accession>A0A6P8EWP4</accession>
<evidence type="ECO:0000256" key="3">
    <source>
        <dbReference type="ARBA" id="ARBA00022553"/>
    </source>
</evidence>
<dbReference type="PROSITE" id="PS50913">
    <property type="entry name" value="GRIP"/>
    <property type="match status" value="1"/>
</dbReference>
<dbReference type="Proteomes" id="UP000515152">
    <property type="component" value="Chromosome 2"/>
</dbReference>
<dbReference type="Gene3D" id="1.10.220.60">
    <property type="entry name" value="GRIP domain"/>
    <property type="match status" value="1"/>
</dbReference>
<feature type="domain" description="GRIP" evidence="7">
    <location>
        <begin position="1577"/>
        <end position="1627"/>
    </location>
</feature>
<feature type="coiled-coil region" evidence="5">
    <location>
        <begin position="760"/>
        <end position="972"/>
    </location>
</feature>
<dbReference type="GO" id="GO:0034499">
    <property type="term" value="P:late endosome to Golgi transport"/>
    <property type="evidence" value="ECO:0007669"/>
    <property type="project" value="TreeGrafter"/>
</dbReference>
<protein>
    <submittedName>
        <fullName evidence="9">GRIP and coiled-coil domain-containing protein 2</fullName>
    </submittedName>
</protein>
<dbReference type="Pfam" id="PF16704">
    <property type="entry name" value="Rab_bind"/>
    <property type="match status" value="1"/>
</dbReference>
<name>A0A6P8EWP4_CLUHA</name>
<feature type="compositionally biased region" description="Basic and acidic residues" evidence="6">
    <location>
        <begin position="1316"/>
        <end position="1327"/>
    </location>
</feature>
<dbReference type="Gene3D" id="1.20.5.730">
    <property type="entry name" value="Single helix bin"/>
    <property type="match status" value="1"/>
</dbReference>
<feature type="region of interest" description="Disordered" evidence="6">
    <location>
        <begin position="1304"/>
        <end position="1347"/>
    </location>
</feature>
<evidence type="ECO:0000256" key="5">
    <source>
        <dbReference type="SAM" id="Coils"/>
    </source>
</evidence>
<dbReference type="OrthoDB" id="1926336at2759"/>
<feature type="coiled-coil region" evidence="5">
    <location>
        <begin position="567"/>
        <end position="636"/>
    </location>
</feature>
<evidence type="ECO:0000259" key="7">
    <source>
        <dbReference type="PROSITE" id="PS50913"/>
    </source>
</evidence>
<dbReference type="PANTHER" id="PTHR18902">
    <property type="entry name" value="NUCLEAR MITOTIC APPARATUS PROTEIN 1-RELATED"/>
    <property type="match status" value="1"/>
</dbReference>